<evidence type="ECO:0000256" key="1">
    <source>
        <dbReference type="SAM" id="Phobius"/>
    </source>
</evidence>
<evidence type="ECO:0000313" key="2">
    <source>
        <dbReference type="EMBL" id="SFD42301.1"/>
    </source>
</evidence>
<dbReference type="Proteomes" id="UP000243950">
    <property type="component" value="Unassembled WGS sequence"/>
</dbReference>
<evidence type="ECO:0008006" key="4">
    <source>
        <dbReference type="Google" id="ProtNLM"/>
    </source>
</evidence>
<keyword evidence="1" id="KW-1133">Transmembrane helix</keyword>
<organism evidence="2 3">
    <name type="scientific">Pseudomonas straminea</name>
    <dbReference type="NCBI Taxonomy" id="47882"/>
    <lineage>
        <taxon>Bacteria</taxon>
        <taxon>Pseudomonadati</taxon>
        <taxon>Pseudomonadota</taxon>
        <taxon>Gammaproteobacteria</taxon>
        <taxon>Pseudomonadales</taxon>
        <taxon>Pseudomonadaceae</taxon>
        <taxon>Phytopseudomonas</taxon>
    </lineage>
</organism>
<keyword evidence="1" id="KW-0812">Transmembrane</keyword>
<dbReference type="AlphaFoldDB" id="A0A1I1S715"/>
<protein>
    <recommendedName>
        <fullName evidence="4">Transmembrane protein</fullName>
    </recommendedName>
</protein>
<name>A0A1I1S715_PSEOC</name>
<reference evidence="3" key="1">
    <citation type="submission" date="2016-10" db="EMBL/GenBank/DDBJ databases">
        <authorList>
            <person name="Varghese N."/>
            <person name="Submissions S."/>
        </authorList>
    </citation>
    <scope>NUCLEOTIDE SEQUENCE [LARGE SCALE GENOMIC DNA]</scope>
    <source>
        <strain evidence="3">JCM 2783</strain>
    </source>
</reference>
<keyword evidence="1" id="KW-0472">Membrane</keyword>
<keyword evidence="3" id="KW-1185">Reference proteome</keyword>
<dbReference type="EMBL" id="FOMO01000001">
    <property type="protein sequence ID" value="SFD42301.1"/>
    <property type="molecule type" value="Genomic_DNA"/>
</dbReference>
<gene>
    <name evidence="2" type="ORF">SAMN05216372_101765</name>
</gene>
<evidence type="ECO:0000313" key="3">
    <source>
        <dbReference type="Proteomes" id="UP000243950"/>
    </source>
</evidence>
<accession>A0A1I1S715</accession>
<sequence length="151" mass="16217">MASEMHLSLIAAMLRRGKTLDRASSTLSLLALVVGLGPLLGFMALSTGAAVCIALLVCGLIQKYYALRVALDAELFAGLAAAPEQLDRRTAELDQALASLGRQGEPARSWEQRSQGAVRLLRLQALWLALQLLVALAAIVLMPWLSHIRFG</sequence>
<feature type="transmembrane region" description="Helical" evidence="1">
    <location>
        <begin position="125"/>
        <end position="145"/>
    </location>
</feature>
<feature type="transmembrane region" description="Helical" evidence="1">
    <location>
        <begin position="29"/>
        <end position="58"/>
    </location>
</feature>
<proteinExistence type="predicted"/>
<dbReference type="RefSeq" id="WP_167363086.1">
    <property type="nucleotide sequence ID" value="NZ_BSSG01000001.1"/>
</dbReference>